<evidence type="ECO:0000256" key="1">
    <source>
        <dbReference type="SAM" id="SignalP"/>
    </source>
</evidence>
<reference evidence="3 4" key="1">
    <citation type="submission" date="2020-10" db="EMBL/GenBank/DDBJ databases">
        <title>Wide distribution of Phycisphaera-like planctomycetes from WD2101 soil group in peatlands and genome analysis of the first cultivated representative.</title>
        <authorList>
            <person name="Dedysh S.N."/>
            <person name="Beletsky A.V."/>
            <person name="Ivanova A."/>
            <person name="Kulichevskaya I.S."/>
            <person name="Suzina N.E."/>
            <person name="Philippov D.A."/>
            <person name="Rakitin A.L."/>
            <person name="Mardanov A.V."/>
            <person name="Ravin N.V."/>
        </authorList>
    </citation>
    <scope>NUCLEOTIDE SEQUENCE [LARGE SCALE GENOMIC DNA]</scope>
    <source>
        <strain evidence="3 4">M1803</strain>
    </source>
</reference>
<dbReference type="EMBL" id="CP063458">
    <property type="protein sequence ID" value="QOV91841.1"/>
    <property type="molecule type" value="Genomic_DNA"/>
</dbReference>
<dbReference type="InterPro" id="IPR001466">
    <property type="entry name" value="Beta-lactam-related"/>
</dbReference>
<feature type="chain" id="PRO_5034662927" evidence="1">
    <location>
        <begin position="26"/>
        <end position="416"/>
    </location>
</feature>
<protein>
    <submittedName>
        <fullName evidence="3">Beta-lactamase family protein</fullName>
    </submittedName>
</protein>
<dbReference type="KEGG" id="hbs:IPV69_11000"/>
<dbReference type="RefSeq" id="WP_206295158.1">
    <property type="nucleotide sequence ID" value="NZ_CP063458.1"/>
</dbReference>
<dbReference type="SUPFAM" id="SSF56601">
    <property type="entry name" value="beta-lactamase/transpeptidase-like"/>
    <property type="match status" value="1"/>
</dbReference>
<name>A0A7M2X477_9BACT</name>
<dbReference type="Proteomes" id="UP000593765">
    <property type="component" value="Chromosome"/>
</dbReference>
<sequence>MESIRTIRRLLTVVLFVLLATPAFAADDYFPPPDSEGGWRTLSDAADIRKIAGMDLVRLDQAYALTERSTPNGGLVVVRHGYLVYEKYFGRAHRNANPDMASTGKAFTSIACGIMLKEFKDKIPDGLDTKVFTEKYLPEAFPLDDPRKANITLGQLLCMTAGYNGEGQSPTGVVMGKASPMKPAKGQDIRDLDKSSLRVPLWTDPGAGYSYSSPAPHIASIVLRRVTGMELQDYINERLAKPIGWGPWGYCLQRGDFKMPHANGAGSTALHATDAVRFGYCLVRGGRWKDKQLVPPEYLALCNKPSKFNPHSPFSLQFEHNADGHVAGAQKDAFYKSGAGGFGLIIVPSLDLVIYKLGGKDNQYDPALTGLPQPFKYDGSRDNWQPIPASPFHEGSLGGDNGLRRVLEMVSGAVVD</sequence>
<dbReference type="PANTHER" id="PTHR43283">
    <property type="entry name" value="BETA-LACTAMASE-RELATED"/>
    <property type="match status" value="1"/>
</dbReference>
<dbReference type="InterPro" id="IPR012338">
    <property type="entry name" value="Beta-lactam/transpept-like"/>
</dbReference>
<dbReference type="InterPro" id="IPR050789">
    <property type="entry name" value="Diverse_Enzym_Activities"/>
</dbReference>
<feature type="signal peptide" evidence="1">
    <location>
        <begin position="1"/>
        <end position="25"/>
    </location>
</feature>
<dbReference type="Gene3D" id="3.40.710.10">
    <property type="entry name" value="DD-peptidase/beta-lactamase superfamily"/>
    <property type="match status" value="1"/>
</dbReference>
<feature type="domain" description="Beta-lactamase-related" evidence="2">
    <location>
        <begin position="67"/>
        <end position="354"/>
    </location>
</feature>
<gene>
    <name evidence="3" type="ORF">IPV69_11000</name>
</gene>
<dbReference type="AlphaFoldDB" id="A0A7M2X477"/>
<keyword evidence="4" id="KW-1185">Reference proteome</keyword>
<keyword evidence="1" id="KW-0732">Signal</keyword>
<evidence type="ECO:0000259" key="2">
    <source>
        <dbReference type="Pfam" id="PF00144"/>
    </source>
</evidence>
<evidence type="ECO:0000313" key="3">
    <source>
        <dbReference type="EMBL" id="QOV91841.1"/>
    </source>
</evidence>
<dbReference type="PANTHER" id="PTHR43283:SF7">
    <property type="entry name" value="BETA-LACTAMASE-RELATED DOMAIN-CONTAINING PROTEIN"/>
    <property type="match status" value="1"/>
</dbReference>
<organism evidence="3 4">
    <name type="scientific">Humisphaera borealis</name>
    <dbReference type="NCBI Taxonomy" id="2807512"/>
    <lineage>
        <taxon>Bacteria</taxon>
        <taxon>Pseudomonadati</taxon>
        <taxon>Planctomycetota</taxon>
        <taxon>Phycisphaerae</taxon>
        <taxon>Tepidisphaerales</taxon>
        <taxon>Tepidisphaeraceae</taxon>
        <taxon>Humisphaera</taxon>
    </lineage>
</organism>
<evidence type="ECO:0000313" key="4">
    <source>
        <dbReference type="Proteomes" id="UP000593765"/>
    </source>
</evidence>
<accession>A0A7M2X477</accession>
<dbReference type="Pfam" id="PF00144">
    <property type="entry name" value="Beta-lactamase"/>
    <property type="match status" value="1"/>
</dbReference>
<proteinExistence type="predicted"/>